<reference evidence="2" key="1">
    <citation type="journal article" date="2018" name="BMC Genomics">
        <title>Genomic insights into host adaptation between the wheat stripe rust pathogen (Puccinia striiformis f. sp. tritici) and the barley stripe rust pathogen (Puccinia striiformis f. sp. hordei).</title>
        <authorList>
            <person name="Xia C."/>
            <person name="Wang M."/>
            <person name="Yin C."/>
            <person name="Cornejo O.E."/>
            <person name="Hulbert S.H."/>
            <person name="Chen X."/>
        </authorList>
    </citation>
    <scope>NUCLEOTIDE SEQUENCE [LARGE SCALE GENOMIC DNA]</scope>
    <source>
        <strain evidence="2">93-210</strain>
    </source>
</reference>
<protein>
    <submittedName>
        <fullName evidence="1">Uncharacterized protein</fullName>
    </submittedName>
</protein>
<evidence type="ECO:0000313" key="1">
    <source>
        <dbReference type="EMBL" id="KAI7954935.1"/>
    </source>
</evidence>
<evidence type="ECO:0000313" key="2">
    <source>
        <dbReference type="Proteomes" id="UP001060170"/>
    </source>
</evidence>
<accession>A0ACC0EKK9</accession>
<organism evidence="1 2">
    <name type="scientific">Puccinia striiformis f. sp. tritici</name>
    <dbReference type="NCBI Taxonomy" id="168172"/>
    <lineage>
        <taxon>Eukaryota</taxon>
        <taxon>Fungi</taxon>
        <taxon>Dikarya</taxon>
        <taxon>Basidiomycota</taxon>
        <taxon>Pucciniomycotina</taxon>
        <taxon>Pucciniomycetes</taxon>
        <taxon>Pucciniales</taxon>
        <taxon>Pucciniaceae</taxon>
        <taxon>Puccinia</taxon>
    </lineage>
</organism>
<proteinExistence type="predicted"/>
<reference evidence="2" key="2">
    <citation type="journal article" date="2018" name="Mol. Plant Microbe Interact.">
        <title>Genome sequence resources for the wheat stripe rust pathogen (Puccinia striiformis f. sp. tritici) and the barley stripe rust pathogen (Puccinia striiformis f. sp. hordei).</title>
        <authorList>
            <person name="Xia C."/>
            <person name="Wang M."/>
            <person name="Yin C."/>
            <person name="Cornejo O.E."/>
            <person name="Hulbert S.H."/>
            <person name="Chen X."/>
        </authorList>
    </citation>
    <scope>NUCLEOTIDE SEQUENCE [LARGE SCALE GENOMIC DNA]</scope>
    <source>
        <strain evidence="2">93-210</strain>
    </source>
</reference>
<comment type="caution">
    <text evidence="1">The sequence shown here is derived from an EMBL/GenBank/DDBJ whole genome shotgun (WGS) entry which is preliminary data.</text>
</comment>
<keyword evidence="2" id="KW-1185">Reference proteome</keyword>
<dbReference type="EMBL" id="CM045869">
    <property type="protein sequence ID" value="KAI7954935.1"/>
    <property type="molecule type" value="Genomic_DNA"/>
</dbReference>
<name>A0ACC0EKK9_9BASI</name>
<sequence>MPYCIKFCGQQAVVGKLCQNCFNATVTNNNISKVPAQNSLTTALSKQNDVLMRAKILLSSQSLQPAAVRHNGTPSRSNTNTPEIEVMNAPAEDPYDITRLKRTSAAPYPSGTSKNPELHQQAKVLFLHRTLPRRSLYNVVSWESKLLQHPSRSITPQLGTKRAGVNNQVCFLLHLENNKYIDLIFNHDAYSRKKEKSDSEEVPELKPIESTLSCKSNRNNEPSTCPPEYPTRTTSDSEPSEKIHGTDSQIIDLSGSVLIDHPDTPIQLFSDQFQYLPFQNQTSRGTPPWVMNQIINPSDLSWDRFGTDSLSSLFSNHDAVGWIEGIRLELDPNGIDTFRRLVHYQINNDQVLSESQKGRVVKAQLLNTPEIHSMAAKCILFRDPQTNSFLPLPIYRMRTYTLARQFMCLFCHSVSLSRTAASDLKSVARTLRIVQAFPVYPDPQIPGNQFDDFGEPEREEELRAFDEEPRKLFFMEEYIGGKWEEFLDPSFFDTDVNDNSPAISQLMAAFQHWTYNHTKGQMIVTNLKGVIPVLSKPKIVDLNPRAHWSRFSQIDPISYIHKFLREHACSRACRDLNLGSLKELKWPQVTINLE</sequence>
<dbReference type="Proteomes" id="UP001060170">
    <property type="component" value="Chromosome 5"/>
</dbReference>
<reference evidence="1 2" key="3">
    <citation type="journal article" date="2022" name="Microbiol. Spectr.">
        <title>Folding features and dynamics of 3D genome architecture in plant fungal pathogens.</title>
        <authorList>
            <person name="Xia C."/>
        </authorList>
    </citation>
    <scope>NUCLEOTIDE SEQUENCE [LARGE SCALE GENOMIC DNA]</scope>
    <source>
        <strain evidence="1 2">93-210</strain>
    </source>
</reference>
<gene>
    <name evidence="1" type="ORF">MJO28_005335</name>
</gene>